<dbReference type="Proteomes" id="UP001549920">
    <property type="component" value="Unassembled WGS sequence"/>
</dbReference>
<sequence>MSSSEASRYTPPLDSQRRMRPSRSRDYHDRPIRRLRPEVSSKDRHRRKRETYRSRSRRQRPNANTSSISSRSRLRSRTPAANRRRYSITSDLTESTDYSSDDRLSQFKSRKRQRSTSTTSDSLTSSNSDSETSSRKGHKLNKYRKRRKHSRSNISRDYDVLKKLARLFGKTDQHFEGAQNVIPEFNPDANDQSATDWIRKVNETARIYKWSDRQIIFYAIPKLAGHAKKWYQGLCTINLSWREWQKKIIKSFPDDRNYADRLSEMLERRSRREESLEDYFHDKARLVKMCGIEGRNAVDCIINGIYDFNIRLNAQGSSFKRPSQLLKYLRRISKKNNTFSRKTNLANRLGDRQVADKLPNVGHKTSTIPRDSVRQIQCFNCLEIGHTSRTCSKPIKRCDKCSRLGHDSLKCESINNIRGKTNLTKQEVPHNKEEPAKRVLKITPGDQTDGKYFKSITLNDTKRSAYIDFGSQCTLIRKSVADKSHLSLMRSGLPIIKGFALGSVIPLGKTVVNIVVDAVEADVEAYVVEDHLLDTDVLIGQSLTELPTVVAYKTNSTLKLYCDDSEAERVNLYCLQEVTIQVGVNTVDIRTDDEFSGPLFVPGSICMKPDNQFVLLQGVYQLQNQRGQVIIINSSNKTFCFRTNKLIARAIKLPQNGLFSFNNLPLDVNNTNLDEETVTSRSEPKCPITTDMINIGPGISEDNKNRLTRLLNDFRDCFALTTHELGLTNITEMNIRLNDKTPVTYKPYRLPFSERAKVREIIGDLLANGVIRESQSAYSSPIVLVRKKNGESRLCVDYRALNRKTIKDSYPMPVIEDQLDRLSGKSLFTSLDLAAGYHQIPVAEESIHITGFVTPDGHYEYTRMPFGLVNAPAVFQSMINKALGAQRFDLAIPYLDDLLCTASTIDEMFGKLESIFELLRKANLTLNLKKCFFFQSKLEYLGFEISKEGLKPGSKKIQAVQDFPRPNNVHQVRQFVGLASFFRRFVYNFACVAKSLTKLTKADIPWTWGEEQEAAFLDIKSKLVSRPVLALYNAEFITEVHCDASKMGVGGILLQKPNEESPLRPVAYFSRQTTKEEEFWHSYELETMAVVMTLKRFRVYLIGIEFKVITDCSALRSTLTKRDLLPKIARWWLILQEYNFSIEYRPGHSMQHVDALSRNPTPFLGHEELEILNITTNDWLQTVQMTDPHLKNIKNILETNENDLKDITMNYTIRDNKIFRKVGSKLRWVVPNSARWRICQMNHDEAGHFSFEKTLEKIASDYWFPKMRRFVKKYVKSCINCAYNKELSGKKSGTLHPIPKVTAIFHTIHIDHLGPFIKSKRGNCYILGIIDAFSKFIFVKGVRNTKSKTTIKVLEDVFSVFGQPKVIISDQGTSFTSSEFKNFTGTIGTKHVCNAVATPRANGQIERYNRTILNSLAAMNHGRDEKDWDLHLGKLQWSLNNTINKGTGKSPAEIVFGQRTIGQSEGMIKGALDQMEQMTDTEREELRRTVQENIDDSQAKMKKLFDKSRAPTKIFKEGDLVMIPNHNPDKGKSKKLAPRFKGPFRVSGVLDKDRYEVSNIDGHSTRSYKNIFPADHLKPWITVDESREDSNLGSDSDDSYSE</sequence>
<name>A0ABR3HDS7_LOXSC</name>
<evidence type="ECO:0000256" key="4">
    <source>
        <dbReference type="ARBA" id="ARBA00022722"/>
    </source>
</evidence>
<protein>
    <recommendedName>
        <fullName evidence="1">RNA-directed DNA polymerase</fullName>
        <ecNumber evidence="1">2.7.7.49</ecNumber>
    </recommendedName>
</protein>
<feature type="domain" description="Reverse transcriptase" evidence="12">
    <location>
        <begin position="766"/>
        <end position="945"/>
    </location>
</feature>
<keyword evidence="7" id="KW-0695">RNA-directed DNA polymerase</keyword>
<evidence type="ECO:0000259" key="11">
    <source>
        <dbReference type="PROSITE" id="PS50158"/>
    </source>
</evidence>
<dbReference type="InterPro" id="IPR012337">
    <property type="entry name" value="RNaseH-like_sf"/>
</dbReference>
<dbReference type="Gene3D" id="3.10.10.10">
    <property type="entry name" value="HIV Type 1 Reverse Transcriptase, subunit A, domain 1"/>
    <property type="match status" value="1"/>
</dbReference>
<dbReference type="InterPro" id="IPR021109">
    <property type="entry name" value="Peptidase_aspartic_dom_sf"/>
</dbReference>
<evidence type="ECO:0000256" key="2">
    <source>
        <dbReference type="ARBA" id="ARBA00022679"/>
    </source>
</evidence>
<feature type="compositionally biased region" description="Basic residues" evidence="10">
    <location>
        <begin position="43"/>
        <end position="60"/>
    </location>
</feature>
<keyword evidence="6" id="KW-0378">Hydrolase</keyword>
<evidence type="ECO:0000259" key="12">
    <source>
        <dbReference type="PROSITE" id="PS50878"/>
    </source>
</evidence>
<dbReference type="Pfam" id="PF17917">
    <property type="entry name" value="RT_RNaseH"/>
    <property type="match status" value="1"/>
</dbReference>
<keyword evidence="2" id="KW-0808">Transferase</keyword>
<evidence type="ECO:0000313" key="15">
    <source>
        <dbReference type="Proteomes" id="UP001549920"/>
    </source>
</evidence>
<keyword evidence="4" id="KW-0540">Nuclease</keyword>
<dbReference type="InterPro" id="IPR036397">
    <property type="entry name" value="RNaseH_sf"/>
</dbReference>
<dbReference type="Gene3D" id="2.40.70.10">
    <property type="entry name" value="Acid Proteases"/>
    <property type="match status" value="1"/>
</dbReference>
<dbReference type="Pfam" id="PF17921">
    <property type="entry name" value="Integrase_H2C2"/>
    <property type="match status" value="1"/>
</dbReference>
<dbReference type="Pfam" id="PF00078">
    <property type="entry name" value="RVT_1"/>
    <property type="match status" value="1"/>
</dbReference>
<keyword evidence="8" id="KW-0862">Zinc</keyword>
<gene>
    <name evidence="14" type="ORF">ABMA27_008038</name>
</gene>
<dbReference type="Pfam" id="PF00665">
    <property type="entry name" value="rve"/>
    <property type="match status" value="1"/>
</dbReference>
<evidence type="ECO:0000256" key="5">
    <source>
        <dbReference type="ARBA" id="ARBA00022759"/>
    </source>
</evidence>
<dbReference type="SMART" id="SM00343">
    <property type="entry name" value="ZnF_C2HC"/>
    <property type="match status" value="2"/>
</dbReference>
<dbReference type="InterPro" id="IPR000477">
    <property type="entry name" value="RT_dom"/>
</dbReference>
<dbReference type="InterPro" id="IPR001878">
    <property type="entry name" value="Znf_CCHC"/>
</dbReference>
<feature type="compositionally biased region" description="Polar residues" evidence="10">
    <location>
        <begin position="87"/>
        <end position="98"/>
    </location>
</feature>
<dbReference type="InterPro" id="IPR043502">
    <property type="entry name" value="DNA/RNA_pol_sf"/>
</dbReference>
<evidence type="ECO:0000256" key="9">
    <source>
        <dbReference type="SAM" id="Coils"/>
    </source>
</evidence>
<keyword evidence="8" id="KW-0863">Zinc-finger</keyword>
<keyword evidence="5" id="KW-0255">Endonuclease</keyword>
<keyword evidence="9" id="KW-0175">Coiled coil</keyword>
<evidence type="ECO:0000256" key="7">
    <source>
        <dbReference type="ARBA" id="ARBA00022918"/>
    </source>
</evidence>
<dbReference type="InterPro" id="IPR041373">
    <property type="entry name" value="RT_RNaseH"/>
</dbReference>
<dbReference type="SUPFAM" id="SSF53098">
    <property type="entry name" value="Ribonuclease H-like"/>
    <property type="match status" value="1"/>
</dbReference>
<dbReference type="InterPro" id="IPR036875">
    <property type="entry name" value="Znf_CCHC_sf"/>
</dbReference>
<evidence type="ECO:0000259" key="13">
    <source>
        <dbReference type="PROSITE" id="PS50994"/>
    </source>
</evidence>
<evidence type="ECO:0000256" key="8">
    <source>
        <dbReference type="PROSITE-ProRule" id="PRU00047"/>
    </source>
</evidence>
<keyword evidence="15" id="KW-1185">Reference proteome</keyword>
<feature type="compositionally biased region" description="Basic residues" evidence="10">
    <location>
        <begin position="135"/>
        <end position="151"/>
    </location>
</feature>
<dbReference type="CDD" id="cd01647">
    <property type="entry name" value="RT_LTR"/>
    <property type="match status" value="1"/>
</dbReference>
<feature type="domain" description="Integrase catalytic" evidence="13">
    <location>
        <begin position="1295"/>
        <end position="1459"/>
    </location>
</feature>
<feature type="domain" description="CCHC-type" evidence="11">
    <location>
        <begin position="378"/>
        <end position="393"/>
    </location>
</feature>
<feature type="compositionally biased region" description="Basic and acidic residues" evidence="10">
    <location>
        <begin position="23"/>
        <end position="42"/>
    </location>
</feature>
<proteinExistence type="predicted"/>
<dbReference type="EC" id="2.7.7.49" evidence="1"/>
<dbReference type="Gene3D" id="1.10.340.70">
    <property type="match status" value="1"/>
</dbReference>
<dbReference type="InterPro" id="IPR043128">
    <property type="entry name" value="Rev_trsase/Diguanyl_cyclase"/>
</dbReference>
<feature type="coiled-coil region" evidence="9">
    <location>
        <begin position="1472"/>
        <end position="1507"/>
    </location>
</feature>
<dbReference type="Gene3D" id="3.30.420.10">
    <property type="entry name" value="Ribonuclease H-like superfamily/Ribonuclease H"/>
    <property type="match status" value="1"/>
</dbReference>
<evidence type="ECO:0000256" key="6">
    <source>
        <dbReference type="ARBA" id="ARBA00022801"/>
    </source>
</evidence>
<evidence type="ECO:0000256" key="1">
    <source>
        <dbReference type="ARBA" id="ARBA00012493"/>
    </source>
</evidence>
<dbReference type="InterPro" id="IPR050951">
    <property type="entry name" value="Retrovirus_Pol_polyprotein"/>
</dbReference>
<dbReference type="CDD" id="cd09274">
    <property type="entry name" value="RNase_HI_RT_Ty3"/>
    <property type="match status" value="1"/>
</dbReference>
<accession>A0ABR3HDS7</accession>
<dbReference type="InterPro" id="IPR041588">
    <property type="entry name" value="Integrase_H2C2"/>
</dbReference>
<reference evidence="14 15" key="1">
    <citation type="submission" date="2024-06" db="EMBL/GenBank/DDBJ databases">
        <title>A chromosome-level genome assembly of beet webworm, Loxostege sticticalis.</title>
        <authorList>
            <person name="Zhang Y."/>
        </authorList>
    </citation>
    <scope>NUCLEOTIDE SEQUENCE [LARGE SCALE GENOMIC DNA]</scope>
    <source>
        <strain evidence="14">AQ026</strain>
        <tissue evidence="14">Whole body</tissue>
    </source>
</reference>
<dbReference type="PANTHER" id="PTHR37984:SF5">
    <property type="entry name" value="PROTEIN NYNRIN-LIKE"/>
    <property type="match status" value="1"/>
</dbReference>
<dbReference type="PROSITE" id="PS50878">
    <property type="entry name" value="RT_POL"/>
    <property type="match status" value="1"/>
</dbReference>
<evidence type="ECO:0000256" key="10">
    <source>
        <dbReference type="SAM" id="MobiDB-lite"/>
    </source>
</evidence>
<keyword evidence="8" id="KW-0479">Metal-binding</keyword>
<dbReference type="InterPro" id="IPR001584">
    <property type="entry name" value="Integrase_cat-core"/>
</dbReference>
<feature type="region of interest" description="Disordered" evidence="10">
    <location>
        <begin position="1"/>
        <end position="154"/>
    </location>
</feature>
<dbReference type="SUPFAM" id="SSF56672">
    <property type="entry name" value="DNA/RNA polymerases"/>
    <property type="match status" value="1"/>
</dbReference>
<dbReference type="PANTHER" id="PTHR37984">
    <property type="entry name" value="PROTEIN CBG26694"/>
    <property type="match status" value="1"/>
</dbReference>
<dbReference type="Gene3D" id="4.10.60.10">
    <property type="entry name" value="Zinc finger, CCHC-type"/>
    <property type="match status" value="1"/>
</dbReference>
<keyword evidence="3" id="KW-0548">Nucleotidyltransferase</keyword>
<feature type="compositionally biased region" description="Basic residues" evidence="10">
    <location>
        <begin position="72"/>
        <end position="86"/>
    </location>
</feature>
<dbReference type="CDD" id="cd00303">
    <property type="entry name" value="retropepsin_like"/>
    <property type="match status" value="1"/>
</dbReference>
<dbReference type="EMBL" id="JBEUOH010000021">
    <property type="protein sequence ID" value="KAL0868570.1"/>
    <property type="molecule type" value="Genomic_DNA"/>
</dbReference>
<evidence type="ECO:0000313" key="14">
    <source>
        <dbReference type="EMBL" id="KAL0868570.1"/>
    </source>
</evidence>
<dbReference type="PROSITE" id="PS50158">
    <property type="entry name" value="ZF_CCHC"/>
    <property type="match status" value="1"/>
</dbReference>
<dbReference type="SUPFAM" id="SSF57756">
    <property type="entry name" value="Retrovirus zinc finger-like domains"/>
    <property type="match status" value="1"/>
</dbReference>
<organism evidence="14 15">
    <name type="scientific">Loxostege sticticalis</name>
    <name type="common">Beet webworm moth</name>
    <dbReference type="NCBI Taxonomy" id="481309"/>
    <lineage>
        <taxon>Eukaryota</taxon>
        <taxon>Metazoa</taxon>
        <taxon>Ecdysozoa</taxon>
        <taxon>Arthropoda</taxon>
        <taxon>Hexapoda</taxon>
        <taxon>Insecta</taxon>
        <taxon>Pterygota</taxon>
        <taxon>Neoptera</taxon>
        <taxon>Endopterygota</taxon>
        <taxon>Lepidoptera</taxon>
        <taxon>Glossata</taxon>
        <taxon>Ditrysia</taxon>
        <taxon>Pyraloidea</taxon>
        <taxon>Crambidae</taxon>
        <taxon>Pyraustinae</taxon>
        <taxon>Loxostege</taxon>
    </lineage>
</organism>
<comment type="caution">
    <text evidence="14">The sequence shown here is derived from an EMBL/GenBank/DDBJ whole genome shotgun (WGS) entry which is preliminary data.</text>
</comment>
<dbReference type="PROSITE" id="PS50994">
    <property type="entry name" value="INTEGRASE"/>
    <property type="match status" value="1"/>
</dbReference>
<dbReference type="Gene3D" id="3.30.70.270">
    <property type="match status" value="2"/>
</dbReference>
<feature type="compositionally biased region" description="Low complexity" evidence="10">
    <location>
        <begin position="115"/>
        <end position="131"/>
    </location>
</feature>
<evidence type="ECO:0000256" key="3">
    <source>
        <dbReference type="ARBA" id="ARBA00022695"/>
    </source>
</evidence>